<comment type="caution">
    <text evidence="1">The sequence shown here is derived from an EMBL/GenBank/DDBJ whole genome shotgun (WGS) entry which is preliminary data.</text>
</comment>
<name>A0AAV5TZH6_9BILA</name>
<dbReference type="EMBL" id="BTSX01000005">
    <property type="protein sequence ID" value="GMS99656.1"/>
    <property type="molecule type" value="Genomic_DNA"/>
</dbReference>
<evidence type="ECO:0000313" key="2">
    <source>
        <dbReference type="Proteomes" id="UP001432027"/>
    </source>
</evidence>
<protein>
    <recommendedName>
        <fullName evidence="3">BTB domain-containing protein</fullName>
    </recommendedName>
</protein>
<dbReference type="InterPro" id="IPR011333">
    <property type="entry name" value="SKP1/BTB/POZ_sf"/>
</dbReference>
<proteinExistence type="predicted"/>
<dbReference type="Gene3D" id="3.30.710.10">
    <property type="entry name" value="Potassium Channel Kv1.1, Chain A"/>
    <property type="match status" value="1"/>
</dbReference>
<feature type="non-terminal residue" evidence="1">
    <location>
        <position position="1"/>
    </location>
</feature>
<organism evidence="1 2">
    <name type="scientific">Pristionchus entomophagus</name>
    <dbReference type="NCBI Taxonomy" id="358040"/>
    <lineage>
        <taxon>Eukaryota</taxon>
        <taxon>Metazoa</taxon>
        <taxon>Ecdysozoa</taxon>
        <taxon>Nematoda</taxon>
        <taxon>Chromadorea</taxon>
        <taxon>Rhabditida</taxon>
        <taxon>Rhabditina</taxon>
        <taxon>Diplogasteromorpha</taxon>
        <taxon>Diplogasteroidea</taxon>
        <taxon>Neodiplogasteridae</taxon>
        <taxon>Pristionchus</taxon>
    </lineage>
</organism>
<dbReference type="AlphaFoldDB" id="A0AAV5TZH6"/>
<evidence type="ECO:0008006" key="3">
    <source>
        <dbReference type="Google" id="ProtNLM"/>
    </source>
</evidence>
<dbReference type="Proteomes" id="UP001432027">
    <property type="component" value="Unassembled WGS sequence"/>
</dbReference>
<evidence type="ECO:0000313" key="1">
    <source>
        <dbReference type="EMBL" id="GMS99656.1"/>
    </source>
</evidence>
<gene>
    <name evidence="1" type="ORF">PENTCL1PPCAC_21831</name>
</gene>
<accession>A0AAV5TZH6</accession>
<keyword evidence="2" id="KW-1185">Reference proteome</keyword>
<sequence length="449" mass="51237">TRTVLSLPSSKMTVDNTIIFDKKIDPRQRLRIKAICDKNNWVIEAIPRGTSVSGIVLSARAANPGPAPYQLNVEALRIDCAGRLEHIGSWWFSDELKPGGSFHVRTDAMLEYMSVDDHQKYRYELWVLVWPKRNLRLENLNTAGTAVLAIGDSVYELVSKEILALHSDYFYAFYYGGFAESVSTTECKVKPLVKEDPHDFELAMAMLLCFTHYRKRLSNVTSRDARLLLAVFERFQFNPAFAKHIDEHLVKYCRSTKDFYEWDAALLAADKYNLPETRRHVLPLYKTHHDLGELVNRTRGNHSASLMLSIFDAYRNASLESNYRRCSYAYFSFAAGRVIVQLNRVGLPKTSAVMVDEFSDQPRFYWDSKQRLVSVEKSSRRLFCGEAADKSTIPDGTWALINRILKDGPHYILTKSRPEGNYLGFVVAGDHLLLKGDRCIATGMHQIDG</sequence>
<reference evidence="1" key="1">
    <citation type="submission" date="2023-10" db="EMBL/GenBank/DDBJ databases">
        <title>Genome assembly of Pristionchus species.</title>
        <authorList>
            <person name="Yoshida K."/>
            <person name="Sommer R.J."/>
        </authorList>
    </citation>
    <scope>NUCLEOTIDE SEQUENCE</scope>
    <source>
        <strain evidence="1">RS0144</strain>
    </source>
</reference>